<evidence type="ECO:0000313" key="1">
    <source>
        <dbReference type="EMBL" id="CAB4156424.1"/>
    </source>
</evidence>
<gene>
    <name evidence="3" type="ORF">UFOVP1069_60</name>
    <name evidence="4" type="ORF">UFOVP1301_7</name>
    <name evidence="5" type="ORF">UFOVP1415_34</name>
    <name evidence="1" type="ORF">UFOVP663_64</name>
    <name evidence="2" type="ORF">UFOVP894_40</name>
</gene>
<dbReference type="EMBL" id="LR797012">
    <property type="protein sequence ID" value="CAB4181714.1"/>
    <property type="molecule type" value="Genomic_DNA"/>
</dbReference>
<accession>A0A6J5SAE2</accession>
<sequence length="56" mass="6430">MKIIERIQTWFDNLIVGPWPDAVPLPPHVANLKLDLNLLLIHMMGADKPKKYTPPE</sequence>
<dbReference type="EMBL" id="LR797372">
    <property type="protein sequence ID" value="CAB4210674.1"/>
    <property type="molecule type" value="Genomic_DNA"/>
</dbReference>
<evidence type="ECO:0000313" key="2">
    <source>
        <dbReference type="EMBL" id="CAB4168718.1"/>
    </source>
</evidence>
<dbReference type="EMBL" id="LR796633">
    <property type="protein sequence ID" value="CAB4156424.1"/>
    <property type="molecule type" value="Genomic_DNA"/>
</dbReference>
<dbReference type="EMBL" id="LR796833">
    <property type="protein sequence ID" value="CAB4168718.1"/>
    <property type="molecule type" value="Genomic_DNA"/>
</dbReference>
<reference evidence="5" key="1">
    <citation type="submission" date="2020-05" db="EMBL/GenBank/DDBJ databases">
        <authorList>
            <person name="Chiriac C."/>
            <person name="Salcher M."/>
            <person name="Ghai R."/>
            <person name="Kavagutti S V."/>
        </authorList>
    </citation>
    <scope>NUCLEOTIDE SEQUENCE</scope>
</reference>
<evidence type="ECO:0000313" key="4">
    <source>
        <dbReference type="EMBL" id="CAB4195365.1"/>
    </source>
</evidence>
<name>A0A6J5SAE2_9CAUD</name>
<evidence type="ECO:0000313" key="5">
    <source>
        <dbReference type="EMBL" id="CAB4210674.1"/>
    </source>
</evidence>
<dbReference type="EMBL" id="LR797249">
    <property type="protein sequence ID" value="CAB4195365.1"/>
    <property type="molecule type" value="Genomic_DNA"/>
</dbReference>
<proteinExistence type="predicted"/>
<protein>
    <submittedName>
        <fullName evidence="5">Uncharacterized protein</fullName>
    </submittedName>
</protein>
<organism evidence="5">
    <name type="scientific">uncultured Caudovirales phage</name>
    <dbReference type="NCBI Taxonomy" id="2100421"/>
    <lineage>
        <taxon>Viruses</taxon>
        <taxon>Duplodnaviria</taxon>
        <taxon>Heunggongvirae</taxon>
        <taxon>Uroviricota</taxon>
        <taxon>Caudoviricetes</taxon>
        <taxon>Peduoviridae</taxon>
        <taxon>Maltschvirus</taxon>
        <taxon>Maltschvirus maltsch</taxon>
    </lineage>
</organism>
<evidence type="ECO:0000313" key="3">
    <source>
        <dbReference type="EMBL" id="CAB4181714.1"/>
    </source>
</evidence>